<feature type="transmembrane region" description="Helical" evidence="1">
    <location>
        <begin position="166"/>
        <end position="190"/>
    </location>
</feature>
<dbReference type="PANTHER" id="PTHR42208">
    <property type="entry name" value="HEAVY METAL TRANSPORTER-RELATED"/>
    <property type="match status" value="1"/>
</dbReference>
<evidence type="ECO:0000256" key="1">
    <source>
        <dbReference type="SAM" id="Phobius"/>
    </source>
</evidence>
<name>H5T9L6_9ALTE</name>
<evidence type="ECO:0000259" key="2">
    <source>
        <dbReference type="Pfam" id="PF13386"/>
    </source>
</evidence>
<evidence type="ECO:0000313" key="4">
    <source>
        <dbReference type="Proteomes" id="UP000053586"/>
    </source>
</evidence>
<feature type="transmembrane region" description="Helical" evidence="1">
    <location>
        <begin position="53"/>
        <end position="71"/>
    </location>
</feature>
<dbReference type="RefSeq" id="WP_006003644.1">
    <property type="nucleotide sequence ID" value="NZ_BAET01000007.1"/>
</dbReference>
<feature type="transmembrane region" description="Helical" evidence="1">
    <location>
        <begin position="77"/>
        <end position="96"/>
    </location>
</feature>
<dbReference type="OrthoDB" id="9798690at2"/>
<gene>
    <name evidence="3" type="ORF">GPUN_0858</name>
</gene>
<evidence type="ECO:0000313" key="3">
    <source>
        <dbReference type="EMBL" id="GAB54993.1"/>
    </source>
</evidence>
<feature type="domain" description="Urease accessory protein UreH-like transmembrane" evidence="2">
    <location>
        <begin position="9"/>
        <end position="209"/>
    </location>
</feature>
<dbReference type="PANTHER" id="PTHR42208:SF1">
    <property type="entry name" value="HEAVY METAL TRANSPORTER"/>
    <property type="match status" value="1"/>
</dbReference>
<organism evidence="3 4">
    <name type="scientific">Glaciecola punicea ACAM 611</name>
    <dbReference type="NCBI Taxonomy" id="1121923"/>
    <lineage>
        <taxon>Bacteria</taxon>
        <taxon>Pseudomonadati</taxon>
        <taxon>Pseudomonadota</taxon>
        <taxon>Gammaproteobacteria</taxon>
        <taxon>Alteromonadales</taxon>
        <taxon>Alteromonadaceae</taxon>
        <taxon>Glaciecola</taxon>
    </lineage>
</organism>
<dbReference type="AlphaFoldDB" id="H5T9L6"/>
<reference evidence="3 4" key="1">
    <citation type="journal article" date="2012" name="J. Bacteriol.">
        <title>Genome sequence of proteorhodopsin-containing sea ice bacterium Glaciecola punicea ACAM 611T.</title>
        <authorList>
            <person name="Qin Q.-L."/>
            <person name="Xie B.-B."/>
            <person name="Shu Y.-L."/>
            <person name="Rong J.-C."/>
            <person name="Zhao D.-L."/>
            <person name="Zhang X.-Y."/>
            <person name="Chen X.-L."/>
            <person name="Zhou B.-C."/>
            <person name="Zhanga Y.-Z."/>
        </authorList>
    </citation>
    <scope>NUCLEOTIDE SEQUENCE [LARGE SCALE GENOMIC DNA]</scope>
    <source>
        <strain evidence="3 4">ACAM 611</strain>
    </source>
</reference>
<dbReference type="STRING" id="56804.BAE46_00625"/>
<dbReference type="InterPro" id="IPR039447">
    <property type="entry name" value="UreH-like_TM_dom"/>
</dbReference>
<reference evidence="3 4" key="2">
    <citation type="journal article" date="2017" name="Antonie Van Leeuwenhoek">
        <title>Rhizobium rhizosphaerae sp. nov., a novel species isolated from rice rhizosphere.</title>
        <authorList>
            <person name="Zhao J.J."/>
            <person name="Zhang J."/>
            <person name="Zhang R.J."/>
            <person name="Zhang C.W."/>
            <person name="Yin H.Q."/>
            <person name="Zhang X.X."/>
        </authorList>
    </citation>
    <scope>NUCLEOTIDE SEQUENCE [LARGE SCALE GENOMIC DNA]</scope>
    <source>
        <strain evidence="3 4">ACAM 611</strain>
    </source>
</reference>
<feature type="transmembrane region" description="Helical" evidence="1">
    <location>
        <begin position="133"/>
        <end position="154"/>
    </location>
</feature>
<dbReference type="Proteomes" id="UP000053586">
    <property type="component" value="Unassembled WGS sequence"/>
</dbReference>
<keyword evidence="4" id="KW-1185">Reference proteome</keyword>
<dbReference type="eggNOG" id="COG2836">
    <property type="taxonomic scope" value="Bacteria"/>
</dbReference>
<feature type="transmembrane region" description="Helical" evidence="1">
    <location>
        <begin position="197"/>
        <end position="215"/>
    </location>
</feature>
<dbReference type="EMBL" id="BAET01000007">
    <property type="protein sequence ID" value="GAB54993.1"/>
    <property type="molecule type" value="Genomic_DNA"/>
</dbReference>
<accession>H5T9L6</accession>
<protein>
    <submittedName>
        <fullName evidence="3">Integral membrane protein</fullName>
    </submittedName>
</protein>
<keyword evidence="1" id="KW-1133">Transmembrane helix</keyword>
<feature type="transmembrane region" description="Helical" evidence="1">
    <location>
        <begin position="6"/>
        <end position="33"/>
    </location>
</feature>
<comment type="caution">
    <text evidence="3">The sequence shown here is derived from an EMBL/GenBank/DDBJ whole genome shotgun (WGS) entry which is preliminary data.</text>
</comment>
<keyword evidence="1" id="KW-0812">Transmembrane</keyword>
<proteinExistence type="predicted"/>
<dbReference type="Pfam" id="PF13386">
    <property type="entry name" value="DsbD_2"/>
    <property type="match status" value="1"/>
</dbReference>
<keyword evidence="1" id="KW-0472">Membrane</keyword>
<sequence>MSEYIYLSAFLIGLAGGVHCIGMCGGIAGAFTFAIPKNKSHTPYIACYNAGRVFSYTIAGAVTGWLGSLFTSSVVTGLLILQSLSIVFLLLLALYISDLYKGLIHFEKAGARLWRRLAPVAKKLIPFKSPAHTFLYGMVWGWLPCGLVYSALTWSLASGSFLQGGLFMLCFGIGTLPALVASSMGASFLIPILQHKATRLGIAGILFLFALYLIVDLFKGVAL</sequence>